<dbReference type="Proteomes" id="UP000749559">
    <property type="component" value="Unassembled WGS sequence"/>
</dbReference>
<keyword evidence="2" id="KW-1185">Reference proteome</keyword>
<dbReference type="AlphaFoldDB" id="A0A8J1XHV8"/>
<sequence>MKTSKMTHKYRKSKIIQYKLLENQKSIKMKTSLMPTQKPKIKTLGLLTLMLFLRMGTTQGSEVESRSVCACFSDGFIRIDCEPDHLILIKRELLGYSKTCPGKCQYKSHGGGCEQEYKKVSWFCEGKQNCFTGVERGTCGSTLTNYLYVEYQCVP</sequence>
<organism evidence="1 2">
    <name type="scientific">Owenia fusiformis</name>
    <name type="common">Polychaete worm</name>
    <dbReference type="NCBI Taxonomy" id="6347"/>
    <lineage>
        <taxon>Eukaryota</taxon>
        <taxon>Metazoa</taxon>
        <taxon>Spiralia</taxon>
        <taxon>Lophotrochozoa</taxon>
        <taxon>Annelida</taxon>
        <taxon>Polychaeta</taxon>
        <taxon>Sedentaria</taxon>
        <taxon>Canalipalpata</taxon>
        <taxon>Sabellida</taxon>
        <taxon>Oweniida</taxon>
        <taxon>Oweniidae</taxon>
        <taxon>Owenia</taxon>
    </lineage>
</organism>
<name>A0A8J1XHV8_OWEFU</name>
<evidence type="ECO:0000313" key="1">
    <source>
        <dbReference type="EMBL" id="CAH1798762.1"/>
    </source>
</evidence>
<feature type="non-terminal residue" evidence="1">
    <location>
        <position position="155"/>
    </location>
</feature>
<dbReference type="CDD" id="cd22823">
    <property type="entry name" value="Gal_Rha_Lectin"/>
    <property type="match status" value="1"/>
</dbReference>
<dbReference type="Gene3D" id="2.60.120.740">
    <property type="match status" value="1"/>
</dbReference>
<dbReference type="InterPro" id="IPR043159">
    <property type="entry name" value="Lectin_gal-bd_sf"/>
</dbReference>
<evidence type="ECO:0000313" key="2">
    <source>
        <dbReference type="Proteomes" id="UP000749559"/>
    </source>
</evidence>
<accession>A0A8J1XHV8</accession>
<dbReference type="EMBL" id="CAIIXF020000011">
    <property type="protein sequence ID" value="CAH1798762.1"/>
    <property type="molecule type" value="Genomic_DNA"/>
</dbReference>
<proteinExistence type="predicted"/>
<reference evidence="1" key="1">
    <citation type="submission" date="2022-03" db="EMBL/GenBank/DDBJ databases">
        <authorList>
            <person name="Martin C."/>
        </authorList>
    </citation>
    <scope>NUCLEOTIDE SEQUENCE</scope>
</reference>
<protein>
    <submittedName>
        <fullName evidence="1">Uncharacterized protein</fullName>
    </submittedName>
</protein>
<gene>
    <name evidence="1" type="ORF">OFUS_LOCUS22855</name>
</gene>
<comment type="caution">
    <text evidence="1">The sequence shown here is derived from an EMBL/GenBank/DDBJ whole genome shotgun (WGS) entry which is preliminary data.</text>
</comment>